<feature type="non-terminal residue" evidence="1">
    <location>
        <position position="130"/>
    </location>
</feature>
<accession>A0ABN9R0Y7</accession>
<evidence type="ECO:0000313" key="2">
    <source>
        <dbReference type="Proteomes" id="UP001189429"/>
    </source>
</evidence>
<dbReference type="EMBL" id="CAUYUJ010005115">
    <property type="protein sequence ID" value="CAK0812361.1"/>
    <property type="molecule type" value="Genomic_DNA"/>
</dbReference>
<protein>
    <submittedName>
        <fullName evidence="1">Uncharacterized protein</fullName>
    </submittedName>
</protein>
<feature type="non-terminal residue" evidence="1">
    <location>
        <position position="1"/>
    </location>
</feature>
<proteinExistence type="predicted"/>
<reference evidence="1" key="1">
    <citation type="submission" date="2023-10" db="EMBL/GenBank/DDBJ databases">
        <authorList>
            <person name="Chen Y."/>
            <person name="Shah S."/>
            <person name="Dougan E. K."/>
            <person name="Thang M."/>
            <person name="Chan C."/>
        </authorList>
    </citation>
    <scope>NUCLEOTIDE SEQUENCE [LARGE SCALE GENOMIC DNA]</scope>
</reference>
<gene>
    <name evidence="1" type="ORF">PCOR1329_LOCUS16664</name>
</gene>
<dbReference type="Proteomes" id="UP001189429">
    <property type="component" value="Unassembled WGS sequence"/>
</dbReference>
<name>A0ABN9R0Y7_9DINO</name>
<organism evidence="1 2">
    <name type="scientific">Prorocentrum cordatum</name>
    <dbReference type="NCBI Taxonomy" id="2364126"/>
    <lineage>
        <taxon>Eukaryota</taxon>
        <taxon>Sar</taxon>
        <taxon>Alveolata</taxon>
        <taxon>Dinophyceae</taxon>
        <taxon>Prorocentrales</taxon>
        <taxon>Prorocentraceae</taxon>
        <taxon>Prorocentrum</taxon>
    </lineage>
</organism>
<sequence length="130" mass="14761">VVLDFARHGLELVQKRAKRPPKLIWVSVLDSDRHRREVRQPGLVGFRWLCKAVGSLRSVLAAGSDYQDIQAIVAPPDKIKDKVQDCGEELQKIQAVLGSCGFQDLQEKRFDDLEELEVSRIKSFEQYAGQ</sequence>
<evidence type="ECO:0000313" key="1">
    <source>
        <dbReference type="EMBL" id="CAK0812361.1"/>
    </source>
</evidence>
<keyword evidence="2" id="KW-1185">Reference proteome</keyword>
<comment type="caution">
    <text evidence="1">The sequence shown here is derived from an EMBL/GenBank/DDBJ whole genome shotgun (WGS) entry which is preliminary data.</text>
</comment>